<reference evidence="1" key="1">
    <citation type="submission" date="2019-12" db="EMBL/GenBank/DDBJ databases">
        <authorList>
            <person name="Scholes J."/>
        </authorList>
    </citation>
    <scope>NUCLEOTIDE SEQUENCE</scope>
</reference>
<protein>
    <submittedName>
        <fullName evidence="1">Uncharacterized protein</fullName>
    </submittedName>
</protein>
<name>A0A9N7P010_STRHE</name>
<feature type="non-terminal residue" evidence="1">
    <location>
        <position position="94"/>
    </location>
</feature>
<accession>A0A9N7P010</accession>
<dbReference type="EMBL" id="CACSLK010034598">
    <property type="protein sequence ID" value="CAA0842098.1"/>
    <property type="molecule type" value="Genomic_DNA"/>
</dbReference>
<dbReference type="AlphaFoldDB" id="A0A9N7P010"/>
<evidence type="ECO:0000313" key="2">
    <source>
        <dbReference type="Proteomes" id="UP001153555"/>
    </source>
</evidence>
<dbReference type="OrthoDB" id="927535at2759"/>
<dbReference type="Proteomes" id="UP001153555">
    <property type="component" value="Unassembled WGS sequence"/>
</dbReference>
<feature type="non-terminal residue" evidence="1">
    <location>
        <position position="1"/>
    </location>
</feature>
<sequence>LIKFNSTSHVMEMLSLNPRMNKFPVPPVKIDCDVNVKWYLSVCDEHPLCVRLVAKPVEEERNNQNCEVIETLTWDKETHEGLEGHRDSLIDIGD</sequence>
<keyword evidence="2" id="KW-1185">Reference proteome</keyword>
<evidence type="ECO:0000313" key="1">
    <source>
        <dbReference type="EMBL" id="CAA0842098.1"/>
    </source>
</evidence>
<gene>
    <name evidence="1" type="ORF">SHERM_07962</name>
</gene>
<comment type="caution">
    <text evidence="1">The sequence shown here is derived from an EMBL/GenBank/DDBJ whole genome shotgun (WGS) entry which is preliminary data.</text>
</comment>
<proteinExistence type="predicted"/>
<organism evidence="1 2">
    <name type="scientific">Striga hermonthica</name>
    <name type="common">Purple witchweed</name>
    <name type="synonym">Buchnera hermonthica</name>
    <dbReference type="NCBI Taxonomy" id="68872"/>
    <lineage>
        <taxon>Eukaryota</taxon>
        <taxon>Viridiplantae</taxon>
        <taxon>Streptophyta</taxon>
        <taxon>Embryophyta</taxon>
        <taxon>Tracheophyta</taxon>
        <taxon>Spermatophyta</taxon>
        <taxon>Magnoliopsida</taxon>
        <taxon>eudicotyledons</taxon>
        <taxon>Gunneridae</taxon>
        <taxon>Pentapetalae</taxon>
        <taxon>asterids</taxon>
        <taxon>lamiids</taxon>
        <taxon>Lamiales</taxon>
        <taxon>Orobanchaceae</taxon>
        <taxon>Buchnereae</taxon>
        <taxon>Striga</taxon>
    </lineage>
</organism>